<dbReference type="EMBL" id="BPLR01015151">
    <property type="protein sequence ID" value="GIY73989.1"/>
    <property type="molecule type" value="Genomic_DNA"/>
</dbReference>
<dbReference type="Proteomes" id="UP001054945">
    <property type="component" value="Unassembled WGS sequence"/>
</dbReference>
<gene>
    <name evidence="1" type="ORF">CEXT_632881</name>
</gene>
<protein>
    <submittedName>
        <fullName evidence="1">Uncharacterized protein</fullName>
    </submittedName>
</protein>
<dbReference type="AlphaFoldDB" id="A0AAV4VVK5"/>
<comment type="caution">
    <text evidence="1">The sequence shown here is derived from an EMBL/GenBank/DDBJ whole genome shotgun (WGS) entry which is preliminary data.</text>
</comment>
<name>A0AAV4VVK5_CAEEX</name>
<proteinExistence type="predicted"/>
<keyword evidence="2" id="KW-1185">Reference proteome</keyword>
<sequence length="258" mass="29059">MGHPLNLAFPQAQSNHPCTKVIEEQQQRRICTAGKPRTVYEAFDRHNSQGQPFSLDFSAPLSHIGKNTCRFSQGLKYLLVWPRLSHNPNGYCSHSSGGGASYGGGSSARATETSQRHCMENRLQRRLLHISESVGSRSPQKMTQVLLGKPRTVYEPFDRHNSRSQPCSLDFPRHCLISAKTLVALSQGLKYLLVWPRLSHNPERILLPFIRGKGTSYVGGSSAEQQKLLRGIAWKIDCRGDCYTFPSRFRARVFNFES</sequence>
<evidence type="ECO:0000313" key="2">
    <source>
        <dbReference type="Proteomes" id="UP001054945"/>
    </source>
</evidence>
<evidence type="ECO:0000313" key="1">
    <source>
        <dbReference type="EMBL" id="GIY73989.1"/>
    </source>
</evidence>
<reference evidence="1 2" key="1">
    <citation type="submission" date="2021-06" db="EMBL/GenBank/DDBJ databases">
        <title>Caerostris extrusa draft genome.</title>
        <authorList>
            <person name="Kono N."/>
            <person name="Arakawa K."/>
        </authorList>
    </citation>
    <scope>NUCLEOTIDE SEQUENCE [LARGE SCALE GENOMIC DNA]</scope>
</reference>
<accession>A0AAV4VVK5</accession>
<organism evidence="1 2">
    <name type="scientific">Caerostris extrusa</name>
    <name type="common">Bark spider</name>
    <name type="synonym">Caerostris bankana</name>
    <dbReference type="NCBI Taxonomy" id="172846"/>
    <lineage>
        <taxon>Eukaryota</taxon>
        <taxon>Metazoa</taxon>
        <taxon>Ecdysozoa</taxon>
        <taxon>Arthropoda</taxon>
        <taxon>Chelicerata</taxon>
        <taxon>Arachnida</taxon>
        <taxon>Araneae</taxon>
        <taxon>Araneomorphae</taxon>
        <taxon>Entelegynae</taxon>
        <taxon>Araneoidea</taxon>
        <taxon>Araneidae</taxon>
        <taxon>Caerostris</taxon>
    </lineage>
</organism>